<reference evidence="2 3" key="1">
    <citation type="submission" date="2015-02" db="EMBL/GenBank/DDBJ databases">
        <title>Genome sequene of Rhodovulum sulfidophilum DSM 2351.</title>
        <authorList>
            <person name="Nagao N."/>
        </authorList>
    </citation>
    <scope>NUCLEOTIDE SEQUENCE [LARGE SCALE GENOMIC DNA]</scope>
    <source>
        <strain evidence="2 3">DSM 2351</strain>
    </source>
</reference>
<dbReference type="AlphaFoldDB" id="A0A0D6B9G8"/>
<dbReference type="PANTHER" id="PTHR11220">
    <property type="entry name" value="HEME-BINDING PROTEIN-RELATED"/>
    <property type="match status" value="1"/>
</dbReference>
<dbReference type="InterPro" id="IPR011256">
    <property type="entry name" value="Reg_factor_effector_dom_sf"/>
</dbReference>
<dbReference type="KEGG" id="rsu:NHU_04331"/>
<name>A0A0D6B9G8_RHOSU</name>
<dbReference type="PROSITE" id="PS51257">
    <property type="entry name" value="PROKAR_LIPOPROTEIN"/>
    <property type="match status" value="1"/>
</dbReference>
<dbReference type="Gene3D" id="3.20.80.10">
    <property type="entry name" value="Regulatory factor, effector binding domain"/>
    <property type="match status" value="1"/>
</dbReference>
<dbReference type="Proteomes" id="UP000064912">
    <property type="component" value="Chromosome"/>
</dbReference>
<evidence type="ECO:0000313" key="2">
    <source>
        <dbReference type="EMBL" id="BAQ71444.1"/>
    </source>
</evidence>
<sequence>MLSRATKVIAAFAGLLSVTACSILGSTAAPEPDYSVNLAEPPFELRDYGELVVVKTAVNDGSRAAFGRLFDYISGANSGAREIAMTAPVLNADTAKGAKIAMTVPVLQTQEGSREMIFVLPDTLTLDSAPAPTDPRVSLARIPPRRVAVVRYSGSMSNRASAEETRLRDWMTSKELTPTGPAEVAGYNPPWTLPSYRRNEVLIPVKKD</sequence>
<evidence type="ECO:0000256" key="1">
    <source>
        <dbReference type="SAM" id="SignalP"/>
    </source>
</evidence>
<keyword evidence="1" id="KW-0732">Signal</keyword>
<dbReference type="PATRIC" id="fig|35806.4.peg.4433"/>
<dbReference type="InterPro" id="IPR006917">
    <property type="entry name" value="SOUL_heme-bd"/>
</dbReference>
<accession>A0A0D6B9G8</accession>
<dbReference type="Pfam" id="PF04832">
    <property type="entry name" value="SOUL"/>
    <property type="match status" value="1"/>
</dbReference>
<dbReference type="PANTHER" id="PTHR11220:SF1">
    <property type="entry name" value="HEME-BINDING PROTEIN 2"/>
    <property type="match status" value="1"/>
</dbReference>
<evidence type="ECO:0000313" key="3">
    <source>
        <dbReference type="Proteomes" id="UP000064912"/>
    </source>
</evidence>
<dbReference type="SUPFAM" id="SSF55136">
    <property type="entry name" value="Probable bacterial effector-binding domain"/>
    <property type="match status" value="2"/>
</dbReference>
<organism evidence="2 3">
    <name type="scientific">Rhodovulum sulfidophilum</name>
    <name type="common">Rhodobacter sulfidophilus</name>
    <dbReference type="NCBI Taxonomy" id="35806"/>
    <lineage>
        <taxon>Bacteria</taxon>
        <taxon>Pseudomonadati</taxon>
        <taxon>Pseudomonadota</taxon>
        <taxon>Alphaproteobacteria</taxon>
        <taxon>Rhodobacterales</taxon>
        <taxon>Paracoccaceae</taxon>
        <taxon>Rhodovulum</taxon>
    </lineage>
</organism>
<proteinExistence type="predicted"/>
<protein>
    <submittedName>
        <fullName evidence="2">SOUL heme-binding protein</fullName>
    </submittedName>
</protein>
<feature type="signal peptide" evidence="1">
    <location>
        <begin position="1"/>
        <end position="28"/>
    </location>
</feature>
<dbReference type="EMBL" id="AP014800">
    <property type="protein sequence ID" value="BAQ71444.1"/>
    <property type="molecule type" value="Genomic_DNA"/>
</dbReference>
<feature type="chain" id="PRO_5002301106" evidence="1">
    <location>
        <begin position="29"/>
        <end position="208"/>
    </location>
</feature>
<gene>
    <name evidence="2" type="ORF">NHU_04331</name>
</gene>